<name>A0A4Z2GXM7_9TELE</name>
<feature type="region of interest" description="Disordered" evidence="1">
    <location>
        <begin position="120"/>
        <end position="151"/>
    </location>
</feature>
<dbReference type="AlphaFoldDB" id="A0A4Z2GXM7"/>
<gene>
    <name evidence="2" type="ORF">EYF80_031358</name>
</gene>
<accession>A0A4Z2GXM7</accession>
<evidence type="ECO:0000313" key="3">
    <source>
        <dbReference type="Proteomes" id="UP000314294"/>
    </source>
</evidence>
<organism evidence="2 3">
    <name type="scientific">Liparis tanakae</name>
    <name type="common">Tanaka's snailfish</name>
    <dbReference type="NCBI Taxonomy" id="230148"/>
    <lineage>
        <taxon>Eukaryota</taxon>
        <taxon>Metazoa</taxon>
        <taxon>Chordata</taxon>
        <taxon>Craniata</taxon>
        <taxon>Vertebrata</taxon>
        <taxon>Euteleostomi</taxon>
        <taxon>Actinopterygii</taxon>
        <taxon>Neopterygii</taxon>
        <taxon>Teleostei</taxon>
        <taxon>Neoteleostei</taxon>
        <taxon>Acanthomorphata</taxon>
        <taxon>Eupercaria</taxon>
        <taxon>Perciformes</taxon>
        <taxon>Cottioidei</taxon>
        <taxon>Cottales</taxon>
        <taxon>Liparidae</taxon>
        <taxon>Liparis</taxon>
    </lineage>
</organism>
<keyword evidence="3" id="KW-1185">Reference proteome</keyword>
<proteinExistence type="predicted"/>
<dbReference type="EMBL" id="SRLO01000379">
    <property type="protein sequence ID" value="TNN58407.1"/>
    <property type="molecule type" value="Genomic_DNA"/>
</dbReference>
<sequence>MEKKKKKRKKKKKKRVARCSKMRKCWFAVKRSVFGAMYWEQRHVPSPPRRGVFKPLHGSLLRNQSRRKLTSLGLDRPGCAWRCTAGLPFHAHGYGRFAGRTVRLPSIRICEGVPTERTRKKEDDLCRAPPSAPAQDAPAYKKATSHLEACQ</sequence>
<dbReference type="Proteomes" id="UP000314294">
    <property type="component" value="Unassembled WGS sequence"/>
</dbReference>
<evidence type="ECO:0000256" key="1">
    <source>
        <dbReference type="SAM" id="MobiDB-lite"/>
    </source>
</evidence>
<reference evidence="2 3" key="1">
    <citation type="submission" date="2019-03" db="EMBL/GenBank/DDBJ databases">
        <title>First draft genome of Liparis tanakae, snailfish: a comprehensive survey of snailfish specific genes.</title>
        <authorList>
            <person name="Kim W."/>
            <person name="Song I."/>
            <person name="Jeong J.-H."/>
            <person name="Kim D."/>
            <person name="Kim S."/>
            <person name="Ryu S."/>
            <person name="Song J.Y."/>
            <person name="Lee S.K."/>
        </authorList>
    </citation>
    <scope>NUCLEOTIDE SEQUENCE [LARGE SCALE GENOMIC DNA]</scope>
    <source>
        <tissue evidence="2">Muscle</tissue>
    </source>
</reference>
<evidence type="ECO:0000313" key="2">
    <source>
        <dbReference type="EMBL" id="TNN58407.1"/>
    </source>
</evidence>
<protein>
    <submittedName>
        <fullName evidence="2">Uncharacterized protein</fullName>
    </submittedName>
</protein>
<comment type="caution">
    <text evidence="2">The sequence shown here is derived from an EMBL/GenBank/DDBJ whole genome shotgun (WGS) entry which is preliminary data.</text>
</comment>